<dbReference type="InterPro" id="IPR051811">
    <property type="entry name" value="Cytochrome_c550/c551-like"/>
</dbReference>
<name>A0ABP9PMN2_9BACT</name>
<gene>
    <name evidence="9" type="ORF">GCM10023213_46030</name>
</gene>
<dbReference type="SUPFAM" id="SSF46626">
    <property type="entry name" value="Cytochrome c"/>
    <property type="match status" value="2"/>
</dbReference>
<dbReference type="PANTHER" id="PTHR37823:SF1">
    <property type="entry name" value="CYTOCHROME C-553-LIKE"/>
    <property type="match status" value="1"/>
</dbReference>
<evidence type="ECO:0000256" key="6">
    <source>
        <dbReference type="PROSITE-ProRule" id="PRU00433"/>
    </source>
</evidence>
<dbReference type="InterPro" id="IPR036909">
    <property type="entry name" value="Cyt_c-like_dom_sf"/>
</dbReference>
<feature type="domain" description="Cytochrome c" evidence="8">
    <location>
        <begin position="44"/>
        <end position="125"/>
    </location>
</feature>
<evidence type="ECO:0000259" key="8">
    <source>
        <dbReference type="PROSITE" id="PS51007"/>
    </source>
</evidence>
<keyword evidence="4" id="KW-0249">Electron transport</keyword>
<evidence type="ECO:0000256" key="1">
    <source>
        <dbReference type="ARBA" id="ARBA00022448"/>
    </source>
</evidence>
<protein>
    <recommendedName>
        <fullName evidence="8">Cytochrome c domain-containing protein</fullName>
    </recommendedName>
</protein>
<feature type="transmembrane region" description="Helical" evidence="7">
    <location>
        <begin position="9"/>
        <end position="27"/>
    </location>
</feature>
<dbReference type="Proteomes" id="UP001499852">
    <property type="component" value="Unassembled WGS sequence"/>
</dbReference>
<evidence type="ECO:0000256" key="4">
    <source>
        <dbReference type="ARBA" id="ARBA00022982"/>
    </source>
</evidence>
<dbReference type="Gene3D" id="1.10.760.10">
    <property type="entry name" value="Cytochrome c-like domain"/>
    <property type="match status" value="2"/>
</dbReference>
<keyword evidence="2 6" id="KW-0349">Heme</keyword>
<dbReference type="InterPro" id="IPR009056">
    <property type="entry name" value="Cyt_c-like_dom"/>
</dbReference>
<dbReference type="PANTHER" id="PTHR37823">
    <property type="entry name" value="CYTOCHROME C-553-LIKE"/>
    <property type="match status" value="1"/>
</dbReference>
<evidence type="ECO:0000256" key="3">
    <source>
        <dbReference type="ARBA" id="ARBA00022723"/>
    </source>
</evidence>
<keyword evidence="7" id="KW-0472">Membrane</keyword>
<evidence type="ECO:0000313" key="10">
    <source>
        <dbReference type="Proteomes" id="UP001499852"/>
    </source>
</evidence>
<dbReference type="EMBL" id="BAABIA010000012">
    <property type="protein sequence ID" value="GAA5148980.1"/>
    <property type="molecule type" value="Genomic_DNA"/>
</dbReference>
<dbReference type="Pfam" id="PF00034">
    <property type="entry name" value="Cytochrom_C"/>
    <property type="match status" value="2"/>
</dbReference>
<dbReference type="RefSeq" id="WP_345738769.1">
    <property type="nucleotide sequence ID" value="NZ_BAABIA010000012.1"/>
</dbReference>
<reference evidence="10" key="1">
    <citation type="journal article" date="2019" name="Int. J. Syst. Evol. Microbiol.">
        <title>The Global Catalogue of Microorganisms (GCM) 10K type strain sequencing project: providing services to taxonomists for standard genome sequencing and annotation.</title>
        <authorList>
            <consortium name="The Broad Institute Genomics Platform"/>
            <consortium name="The Broad Institute Genome Sequencing Center for Infectious Disease"/>
            <person name="Wu L."/>
            <person name="Ma J."/>
        </authorList>
    </citation>
    <scope>NUCLEOTIDE SEQUENCE [LARGE SCALE GENOMIC DNA]</scope>
    <source>
        <strain evidence="10">JCM 18053</strain>
    </source>
</reference>
<keyword evidence="3 6" id="KW-0479">Metal-binding</keyword>
<feature type="domain" description="Cytochrome c" evidence="8">
    <location>
        <begin position="159"/>
        <end position="247"/>
    </location>
</feature>
<evidence type="ECO:0000313" key="9">
    <source>
        <dbReference type="EMBL" id="GAA5148980.1"/>
    </source>
</evidence>
<sequence>MLTKLQAKVFFLGGTAVFFGIFLVLSIDTHLKVPDQTNAKNLTPAVIAGKHIWEQNNCMGCHTLFGEGAYYAPELTKVVERRGKDWIKIFIKNPAAMFPGQRKMVKYDFNDEQIDQVIAFLEWCGNVDLNGFPADPPLRDALQAMGTPTPTIASSGPAPLKKPVPAIFTTASCIGCHQIQGQGGAAGALIGAPPLDDVFRRYDREKLITWVKDPQKIKPGTKMPSLYGVAVNEAQLNEIADYLMSLNPAAAAPTAPAAVPTPAPAPAVQPK</sequence>
<organism evidence="9 10">
    <name type="scientific">Prosthecobacter algae</name>
    <dbReference type="NCBI Taxonomy" id="1144682"/>
    <lineage>
        <taxon>Bacteria</taxon>
        <taxon>Pseudomonadati</taxon>
        <taxon>Verrucomicrobiota</taxon>
        <taxon>Verrucomicrobiia</taxon>
        <taxon>Verrucomicrobiales</taxon>
        <taxon>Verrucomicrobiaceae</taxon>
        <taxon>Prosthecobacter</taxon>
    </lineage>
</organism>
<comment type="caution">
    <text evidence="9">The sequence shown here is derived from an EMBL/GenBank/DDBJ whole genome shotgun (WGS) entry which is preliminary data.</text>
</comment>
<keyword evidence="10" id="KW-1185">Reference proteome</keyword>
<dbReference type="PROSITE" id="PS51007">
    <property type="entry name" value="CYTC"/>
    <property type="match status" value="2"/>
</dbReference>
<evidence type="ECO:0000256" key="2">
    <source>
        <dbReference type="ARBA" id="ARBA00022617"/>
    </source>
</evidence>
<evidence type="ECO:0000256" key="5">
    <source>
        <dbReference type="ARBA" id="ARBA00023004"/>
    </source>
</evidence>
<keyword evidence="7" id="KW-0812">Transmembrane</keyword>
<accession>A0ABP9PMN2</accession>
<keyword evidence="5 6" id="KW-0408">Iron</keyword>
<evidence type="ECO:0000256" key="7">
    <source>
        <dbReference type="SAM" id="Phobius"/>
    </source>
</evidence>
<keyword evidence="1" id="KW-0813">Transport</keyword>
<proteinExistence type="predicted"/>
<keyword evidence="7" id="KW-1133">Transmembrane helix</keyword>